<dbReference type="Pfam" id="PF13360">
    <property type="entry name" value="PQQ_2"/>
    <property type="match status" value="1"/>
</dbReference>
<dbReference type="OrthoDB" id="3443678at2"/>
<feature type="region of interest" description="Disordered" evidence="1">
    <location>
        <begin position="119"/>
        <end position="152"/>
    </location>
</feature>
<feature type="compositionally biased region" description="Basic and acidic residues" evidence="1">
    <location>
        <begin position="51"/>
        <end position="64"/>
    </location>
</feature>
<dbReference type="Gene3D" id="2.130.10.10">
    <property type="entry name" value="YVTN repeat-like/Quinoprotein amine dehydrogenase"/>
    <property type="match status" value="1"/>
</dbReference>
<gene>
    <name evidence="3" type="ORF">F8566_33010</name>
</gene>
<dbReference type="InterPro" id="IPR002372">
    <property type="entry name" value="PQQ_rpt_dom"/>
</dbReference>
<feature type="compositionally biased region" description="Basic and acidic residues" evidence="1">
    <location>
        <begin position="277"/>
        <end position="292"/>
    </location>
</feature>
<sequence length="484" mass="51756">MREEALSTRIAAALAAPRVVLTKRPVLRRLALPLAGLLLLGMALVIRHAGGPEKESLPDGDKPPRPVTFSGRSSWDESRLGLYIEGVEFLGATAIVVGGRFLSDRTRLAVVDVRTGTPHWALDTQDPSKELPGEPLKGGDGATAHDGGVGGLLGSSGKPVHIGAGDDSTVFVQYVIGGEAEETERGVAALSGADGSVRWKSPLIRPRSGPKGRSNPRQRVNVPAADSHVVLVNMGSSTARGQTVALDTASGRKLWERDDDWAYQITGNVVLGQPSTDRSRRPWEEEGPHDGENVIALDAGTGKKKWGFDDRYQASHLQATAGGLAVIRAEEMGQAGSRGATRTLVVDTATGQVKGILPENLYNCGSDGRDLIACVETSDPELVTIRASAHSRPAVAKKRLFGDRLYSRLSIDAVWEDRIFVSGTRRADETTLFAMVDRAGNRLASWLPGRAIALSDHHAAFFVRPSNGDPHRFADLAVHSTHED</sequence>
<feature type="region of interest" description="Disordered" evidence="1">
    <location>
        <begin position="272"/>
        <end position="295"/>
    </location>
</feature>
<evidence type="ECO:0000313" key="3">
    <source>
        <dbReference type="EMBL" id="KAB2344132.1"/>
    </source>
</evidence>
<name>A0A6H9YNM0_9ACTN</name>
<feature type="region of interest" description="Disordered" evidence="1">
    <location>
        <begin position="199"/>
        <end position="221"/>
    </location>
</feature>
<dbReference type="EMBL" id="WBMT01000017">
    <property type="protein sequence ID" value="KAB2344132.1"/>
    <property type="molecule type" value="Genomic_DNA"/>
</dbReference>
<accession>A0A6H9YNM0</accession>
<feature type="compositionally biased region" description="Gly residues" evidence="1">
    <location>
        <begin position="136"/>
        <end position="152"/>
    </location>
</feature>
<evidence type="ECO:0000256" key="1">
    <source>
        <dbReference type="SAM" id="MobiDB-lite"/>
    </source>
</evidence>
<proteinExistence type="predicted"/>
<comment type="caution">
    <text evidence="3">The sequence shown here is derived from an EMBL/GenBank/DDBJ whole genome shotgun (WGS) entry which is preliminary data.</text>
</comment>
<evidence type="ECO:0000313" key="4">
    <source>
        <dbReference type="Proteomes" id="UP000468735"/>
    </source>
</evidence>
<reference evidence="3 4" key="1">
    <citation type="submission" date="2019-09" db="EMBL/GenBank/DDBJ databases">
        <title>Actinomadura physcomitrii sp. nov., a novel actinomycete isolated from moss [Physcomitrium sphaericum (Ludw) Fuernr].</title>
        <authorList>
            <person name="Zhuang X."/>
            <person name="Liu C."/>
        </authorList>
    </citation>
    <scope>NUCLEOTIDE SEQUENCE [LARGE SCALE GENOMIC DNA]</scope>
    <source>
        <strain evidence="3 4">HMC1</strain>
    </source>
</reference>
<dbReference type="Proteomes" id="UP000468735">
    <property type="component" value="Unassembled WGS sequence"/>
</dbReference>
<feature type="region of interest" description="Disordered" evidence="1">
    <location>
        <begin position="51"/>
        <end position="73"/>
    </location>
</feature>
<feature type="domain" description="Pyrrolo-quinoline quinone repeat" evidence="2">
    <location>
        <begin position="186"/>
        <end position="353"/>
    </location>
</feature>
<evidence type="ECO:0000259" key="2">
    <source>
        <dbReference type="Pfam" id="PF13360"/>
    </source>
</evidence>
<keyword evidence="4" id="KW-1185">Reference proteome</keyword>
<organism evidence="3 4">
    <name type="scientific">Actinomadura rudentiformis</name>
    <dbReference type="NCBI Taxonomy" id="359158"/>
    <lineage>
        <taxon>Bacteria</taxon>
        <taxon>Bacillati</taxon>
        <taxon>Actinomycetota</taxon>
        <taxon>Actinomycetes</taxon>
        <taxon>Streptosporangiales</taxon>
        <taxon>Thermomonosporaceae</taxon>
        <taxon>Actinomadura</taxon>
    </lineage>
</organism>
<protein>
    <submittedName>
        <fullName evidence="3">PQQ-binding-like beta-propeller repeat protein</fullName>
    </submittedName>
</protein>
<dbReference type="SUPFAM" id="SSF50998">
    <property type="entry name" value="Quinoprotein alcohol dehydrogenase-like"/>
    <property type="match status" value="1"/>
</dbReference>
<dbReference type="RefSeq" id="WP_151565760.1">
    <property type="nucleotide sequence ID" value="NZ_WBMT01000017.1"/>
</dbReference>
<dbReference type="InterPro" id="IPR015943">
    <property type="entry name" value="WD40/YVTN_repeat-like_dom_sf"/>
</dbReference>
<dbReference type="InterPro" id="IPR011047">
    <property type="entry name" value="Quinoprotein_ADH-like_sf"/>
</dbReference>
<dbReference type="AlphaFoldDB" id="A0A6H9YNM0"/>